<dbReference type="EnsemblPlants" id="PNT72039">
    <property type="protein sequence ID" value="PNT72039"/>
    <property type="gene ID" value="BRADI_2g38823v3"/>
</dbReference>
<dbReference type="Proteomes" id="UP000008810">
    <property type="component" value="Chromosome 2"/>
</dbReference>
<dbReference type="EMBL" id="CM000881">
    <property type="protein sequence ID" value="PNT72039.1"/>
    <property type="molecule type" value="Genomic_DNA"/>
</dbReference>
<dbReference type="InterPro" id="IPR004963">
    <property type="entry name" value="PAE/NOTUM"/>
</dbReference>
<accession>A0A2K2DCP4</accession>
<dbReference type="Gramene" id="PNT72039">
    <property type="protein sequence ID" value="PNT72039"/>
    <property type="gene ID" value="BRADI_2g38823v3"/>
</dbReference>
<dbReference type="InParanoid" id="A0A2K2DCP4"/>
<dbReference type="STRING" id="15368.A0A2K2DCP4"/>
<evidence type="ECO:0000256" key="2">
    <source>
        <dbReference type="ARBA" id="ARBA00004191"/>
    </source>
</evidence>
<sequence length="86" mass="9666">MRRRSGPASAVVWFRRRPRWCWTPKTGPASSVGRITGSASGNGVTETIAEAAGDWFFDRREVKELDCEYPCNSTCHNLVFDKPFKG</sequence>
<keyword evidence="8" id="KW-1185">Reference proteome</keyword>
<comment type="similarity">
    <text evidence="3 5">Belongs to the pectinacetylesterase family.</text>
</comment>
<evidence type="ECO:0000256" key="4">
    <source>
        <dbReference type="ARBA" id="ARBA00022512"/>
    </source>
</evidence>
<reference evidence="7" key="3">
    <citation type="submission" date="2018-08" db="UniProtKB">
        <authorList>
            <consortium name="EnsemblPlants"/>
        </authorList>
    </citation>
    <scope>IDENTIFICATION</scope>
    <source>
        <strain evidence="7">cv. Bd21</strain>
    </source>
</reference>
<evidence type="ECO:0000256" key="3">
    <source>
        <dbReference type="ARBA" id="ARBA00005784"/>
    </source>
</evidence>
<evidence type="ECO:0000256" key="5">
    <source>
        <dbReference type="RuleBase" id="RU363114"/>
    </source>
</evidence>
<evidence type="ECO:0000313" key="8">
    <source>
        <dbReference type="Proteomes" id="UP000008810"/>
    </source>
</evidence>
<reference evidence="6" key="2">
    <citation type="submission" date="2017-06" db="EMBL/GenBank/DDBJ databases">
        <title>WGS assembly of Brachypodium distachyon.</title>
        <authorList>
            <consortium name="The International Brachypodium Initiative"/>
            <person name="Lucas S."/>
            <person name="Harmon-Smith M."/>
            <person name="Lail K."/>
            <person name="Tice H."/>
            <person name="Grimwood J."/>
            <person name="Bruce D."/>
            <person name="Barry K."/>
            <person name="Shu S."/>
            <person name="Lindquist E."/>
            <person name="Wang M."/>
            <person name="Pitluck S."/>
            <person name="Vogel J.P."/>
            <person name="Garvin D.F."/>
            <person name="Mockler T.C."/>
            <person name="Schmutz J."/>
            <person name="Rokhsar D."/>
            <person name="Bevan M.W."/>
        </authorList>
    </citation>
    <scope>NUCLEOTIDE SEQUENCE</scope>
    <source>
        <strain evidence="6">Bd21</strain>
    </source>
</reference>
<evidence type="ECO:0000313" key="6">
    <source>
        <dbReference type="EMBL" id="PNT72039.1"/>
    </source>
</evidence>
<protein>
    <recommendedName>
        <fullName evidence="5">Pectin acetylesterase</fullName>
        <ecNumber evidence="5">3.1.1.-</ecNumber>
    </recommendedName>
</protein>
<proteinExistence type="inferred from homology"/>
<evidence type="ECO:0000256" key="1">
    <source>
        <dbReference type="ARBA" id="ARBA00003534"/>
    </source>
</evidence>
<keyword evidence="5" id="KW-0961">Cell wall biogenesis/degradation</keyword>
<dbReference type="Pfam" id="PF03283">
    <property type="entry name" value="PAE"/>
    <property type="match status" value="1"/>
</dbReference>
<organism evidence="6">
    <name type="scientific">Brachypodium distachyon</name>
    <name type="common">Purple false brome</name>
    <name type="synonym">Trachynia distachya</name>
    <dbReference type="NCBI Taxonomy" id="15368"/>
    <lineage>
        <taxon>Eukaryota</taxon>
        <taxon>Viridiplantae</taxon>
        <taxon>Streptophyta</taxon>
        <taxon>Embryophyta</taxon>
        <taxon>Tracheophyta</taxon>
        <taxon>Spermatophyta</taxon>
        <taxon>Magnoliopsida</taxon>
        <taxon>Liliopsida</taxon>
        <taxon>Poales</taxon>
        <taxon>Poaceae</taxon>
        <taxon>BOP clade</taxon>
        <taxon>Pooideae</taxon>
        <taxon>Stipodae</taxon>
        <taxon>Brachypodieae</taxon>
        <taxon>Brachypodium</taxon>
    </lineage>
</organism>
<comment type="function">
    <text evidence="1 5">Hydrolyzes acetyl esters in homogalacturonan regions of pectin. In type I primary cell wall, galacturonic acid residues of pectin can be acetylated at the O-2 and O-3 positions. Decreasing the degree of acetylation of pectin gels in vitro alters their physical properties.</text>
</comment>
<gene>
    <name evidence="6" type="ORF">BRADI_2g38823v3</name>
</gene>
<dbReference type="AlphaFoldDB" id="A0A2K2DCP4"/>
<name>A0A2K2DCP4_BRADI</name>
<keyword evidence="4 5" id="KW-0134">Cell wall</keyword>
<evidence type="ECO:0000313" key="7">
    <source>
        <dbReference type="EnsemblPlants" id="PNT72039"/>
    </source>
</evidence>
<dbReference type="OrthoDB" id="1933056at2759"/>
<reference evidence="6 7" key="1">
    <citation type="journal article" date="2010" name="Nature">
        <title>Genome sequencing and analysis of the model grass Brachypodium distachyon.</title>
        <authorList>
            <consortium name="International Brachypodium Initiative"/>
        </authorList>
    </citation>
    <scope>NUCLEOTIDE SEQUENCE [LARGE SCALE GENOMIC DNA]</scope>
    <source>
        <strain evidence="6 7">Bd21</strain>
    </source>
</reference>
<keyword evidence="5" id="KW-0964">Secreted</keyword>
<keyword evidence="5" id="KW-0378">Hydrolase</keyword>
<dbReference type="EC" id="3.1.1.-" evidence="5"/>
<comment type="subcellular location">
    <subcellularLocation>
        <location evidence="2 5">Secreted</location>
        <location evidence="2 5">Cell wall</location>
    </subcellularLocation>
</comment>